<keyword evidence="5 6" id="KW-0472">Membrane</keyword>
<dbReference type="AlphaFoldDB" id="A0A0X3NPK1"/>
<feature type="non-terminal residue" evidence="8">
    <location>
        <position position="1"/>
    </location>
</feature>
<evidence type="ECO:0000256" key="6">
    <source>
        <dbReference type="RuleBase" id="RU361264"/>
    </source>
</evidence>
<keyword evidence="4 6" id="KW-1133">Transmembrane helix</keyword>
<comment type="similarity">
    <text evidence="2 6">Belongs to the YIP1 family.</text>
</comment>
<evidence type="ECO:0000313" key="8">
    <source>
        <dbReference type="EMBL" id="JAP41598.1"/>
    </source>
</evidence>
<protein>
    <recommendedName>
        <fullName evidence="6">Protein YIPF</fullName>
    </recommendedName>
</protein>
<organism evidence="8">
    <name type="scientific">Schistocephalus solidus</name>
    <name type="common">Tapeworm</name>
    <dbReference type="NCBI Taxonomy" id="70667"/>
    <lineage>
        <taxon>Eukaryota</taxon>
        <taxon>Metazoa</taxon>
        <taxon>Spiralia</taxon>
        <taxon>Lophotrochozoa</taxon>
        <taxon>Platyhelminthes</taxon>
        <taxon>Cestoda</taxon>
        <taxon>Eucestoda</taxon>
        <taxon>Diphyllobothriidea</taxon>
        <taxon>Diphyllobothriidae</taxon>
        <taxon>Schistocephalus</taxon>
    </lineage>
</organism>
<reference evidence="8" key="1">
    <citation type="submission" date="2016-01" db="EMBL/GenBank/DDBJ databases">
        <title>Reference transcriptome for the parasite Schistocephalus solidus: insights into the molecular evolution of parasitism.</title>
        <authorList>
            <person name="Hebert F.O."/>
            <person name="Grambauer S."/>
            <person name="Barber I."/>
            <person name="Landry C.R."/>
            <person name="Aubin-Horth N."/>
        </authorList>
    </citation>
    <scope>NUCLEOTIDE SEQUENCE</scope>
</reference>
<dbReference type="GO" id="GO:0000139">
    <property type="term" value="C:Golgi membrane"/>
    <property type="evidence" value="ECO:0007669"/>
    <property type="project" value="UniProtKB-SubCell"/>
</dbReference>
<dbReference type="EMBL" id="GEEE01021627">
    <property type="protein sequence ID" value="JAP41598.1"/>
    <property type="molecule type" value="Transcribed_RNA"/>
</dbReference>
<dbReference type="InterPro" id="IPR039765">
    <property type="entry name" value="Yip5/YIPF1/YIPF2"/>
</dbReference>
<evidence type="ECO:0000259" key="7">
    <source>
        <dbReference type="Pfam" id="PF04893"/>
    </source>
</evidence>
<gene>
    <name evidence="8" type="primary">YIPF1</name>
    <name evidence="8" type="ORF">TR104693</name>
</gene>
<accession>A0A0X3NPK1</accession>
<feature type="transmembrane region" description="Helical" evidence="6">
    <location>
        <begin position="97"/>
        <end position="117"/>
    </location>
</feature>
<dbReference type="PANTHER" id="PTHR12822">
    <property type="entry name" value="PROTEIN YIPF"/>
    <property type="match status" value="1"/>
</dbReference>
<feature type="transmembrane region" description="Helical" evidence="6">
    <location>
        <begin position="216"/>
        <end position="236"/>
    </location>
</feature>
<feature type="transmembrane region" description="Helical" evidence="6">
    <location>
        <begin position="191"/>
        <end position="210"/>
    </location>
</feature>
<evidence type="ECO:0000256" key="4">
    <source>
        <dbReference type="ARBA" id="ARBA00022989"/>
    </source>
</evidence>
<dbReference type="PANTHER" id="PTHR12822:SF2">
    <property type="entry name" value="PROTEIN YIPF"/>
    <property type="match status" value="1"/>
</dbReference>
<dbReference type="GO" id="GO:0016192">
    <property type="term" value="P:vesicle-mediated transport"/>
    <property type="evidence" value="ECO:0007669"/>
    <property type="project" value="InterPro"/>
</dbReference>
<dbReference type="GO" id="GO:0031267">
    <property type="term" value="F:small GTPase binding"/>
    <property type="evidence" value="ECO:0007669"/>
    <property type="project" value="InterPro"/>
</dbReference>
<keyword evidence="3 6" id="KW-0812">Transmembrane</keyword>
<dbReference type="Pfam" id="PF04893">
    <property type="entry name" value="Yip1"/>
    <property type="match status" value="1"/>
</dbReference>
<feature type="transmembrane region" description="Helical" evidence="6">
    <location>
        <begin position="248"/>
        <end position="271"/>
    </location>
</feature>
<name>A0A0X3NPK1_SCHSO</name>
<sequence>FFCFRVRRNTCLRMSDAAYTPLPQTEYINDLDLQRDVQPKKDAPVNQPQRVSMFNLDFYKSYFDVDTNQVLRRLCSSVWPFSNEYSLYNTLQPMPDLYGPFWITVTLIFAIAFAGSIREYFILQNKSTLTTYNFMRVTITSTLLLTYWCVVPLLIACTAWFRRRKQNTGTEPLVGEDSADLKIGHLFTDLLAVYGYSLTAFVPCSLLLVIPSVLAQAAILVLATALTCTILATATWKTFQHHKKQNVVVFVIVVVVLHLVMALCLSLVFFYQPSATEFPPPSFTAAAALGKNGTANELMGSNPQLSESKNAGAPIEADAVQKAARPPAP</sequence>
<evidence type="ECO:0000256" key="1">
    <source>
        <dbReference type="ARBA" id="ARBA00004141"/>
    </source>
</evidence>
<dbReference type="InterPro" id="IPR006977">
    <property type="entry name" value="Yip1_dom"/>
</dbReference>
<comment type="subcellular location">
    <subcellularLocation>
        <location evidence="6">Golgi apparatus membrane</location>
        <topology evidence="6">Multi-pass membrane protein</topology>
    </subcellularLocation>
    <subcellularLocation>
        <location evidence="1">Membrane</location>
        <topology evidence="1">Multi-pass membrane protein</topology>
    </subcellularLocation>
</comment>
<feature type="domain" description="Yip1" evidence="7">
    <location>
        <begin position="95"/>
        <end position="262"/>
    </location>
</feature>
<proteinExistence type="inferred from homology"/>
<feature type="transmembrane region" description="Helical" evidence="6">
    <location>
        <begin position="137"/>
        <end position="161"/>
    </location>
</feature>
<evidence type="ECO:0000256" key="2">
    <source>
        <dbReference type="ARBA" id="ARBA00010596"/>
    </source>
</evidence>
<evidence type="ECO:0000256" key="5">
    <source>
        <dbReference type="ARBA" id="ARBA00023136"/>
    </source>
</evidence>
<evidence type="ECO:0000256" key="3">
    <source>
        <dbReference type="ARBA" id="ARBA00022692"/>
    </source>
</evidence>